<keyword evidence="3" id="KW-1185">Reference proteome</keyword>
<dbReference type="AlphaFoldDB" id="A0AAQ4QEA1"/>
<dbReference type="Ensembl" id="ENSGACT00000075852.1">
    <property type="protein sequence ID" value="ENSGACP00000049566.1"/>
    <property type="gene ID" value="ENSGACG00000025179.1"/>
</dbReference>
<dbReference type="Proteomes" id="UP000007635">
    <property type="component" value="Chromosome IX"/>
</dbReference>
<name>A0AAQ4QEA1_GASAC</name>
<reference evidence="2" key="2">
    <citation type="submission" date="2025-08" db="UniProtKB">
        <authorList>
            <consortium name="Ensembl"/>
        </authorList>
    </citation>
    <scope>IDENTIFICATION</scope>
</reference>
<accession>A0AAQ4QEA1</accession>
<evidence type="ECO:0000256" key="1">
    <source>
        <dbReference type="SAM" id="MobiDB-lite"/>
    </source>
</evidence>
<proteinExistence type="predicted"/>
<feature type="region of interest" description="Disordered" evidence="1">
    <location>
        <begin position="113"/>
        <end position="142"/>
    </location>
</feature>
<feature type="compositionally biased region" description="Polar residues" evidence="1">
    <location>
        <begin position="113"/>
        <end position="132"/>
    </location>
</feature>
<dbReference type="GeneTree" id="ENSGT00940000177216"/>
<reference evidence="2 3" key="1">
    <citation type="journal article" date="2021" name="G3 (Bethesda)">
        <title>Improved contiguity of the threespine stickleback genome using long-read sequencing.</title>
        <authorList>
            <person name="Nath S."/>
            <person name="Shaw D.E."/>
            <person name="White M.A."/>
        </authorList>
    </citation>
    <scope>NUCLEOTIDE SEQUENCE [LARGE SCALE GENOMIC DNA]</scope>
    <source>
        <strain evidence="2 3">Lake Benthic</strain>
    </source>
</reference>
<protein>
    <submittedName>
        <fullName evidence="2">Uncharacterized protein</fullName>
    </submittedName>
</protein>
<evidence type="ECO:0000313" key="2">
    <source>
        <dbReference type="Ensembl" id="ENSGACP00000049566.1"/>
    </source>
</evidence>
<reference evidence="2" key="3">
    <citation type="submission" date="2025-09" db="UniProtKB">
        <authorList>
            <consortium name="Ensembl"/>
        </authorList>
    </citation>
    <scope>IDENTIFICATION</scope>
</reference>
<organism evidence="2 3">
    <name type="scientific">Gasterosteus aculeatus aculeatus</name>
    <name type="common">three-spined stickleback</name>
    <dbReference type="NCBI Taxonomy" id="481459"/>
    <lineage>
        <taxon>Eukaryota</taxon>
        <taxon>Metazoa</taxon>
        <taxon>Chordata</taxon>
        <taxon>Craniata</taxon>
        <taxon>Vertebrata</taxon>
        <taxon>Euteleostomi</taxon>
        <taxon>Actinopterygii</taxon>
        <taxon>Neopterygii</taxon>
        <taxon>Teleostei</taxon>
        <taxon>Neoteleostei</taxon>
        <taxon>Acanthomorphata</taxon>
        <taxon>Eupercaria</taxon>
        <taxon>Perciformes</taxon>
        <taxon>Cottioidei</taxon>
        <taxon>Gasterosteales</taxon>
        <taxon>Gasterosteidae</taxon>
        <taxon>Gasterosteus</taxon>
    </lineage>
</organism>
<sequence>MFSFSVLQFSPYGFPMIVESLLPQTPGNPPPISPVLPAGTPSGAAPLGDVPQLVQQQQVTLFFLNESYTLGVYLTTLLTNPPAGAIQPVSQGAGLVNPQQQVVVPTSGTLSAGVQQTQGPAGSAPQPNTNGFPSGLERPPQEAATVKAPNKPELFQLFEMRCPNDFYLNFSNPLVNKL</sequence>
<evidence type="ECO:0000313" key="3">
    <source>
        <dbReference type="Proteomes" id="UP000007635"/>
    </source>
</evidence>